<feature type="region of interest" description="Disordered" evidence="1">
    <location>
        <begin position="45"/>
        <end position="86"/>
    </location>
</feature>
<reference evidence="2" key="1">
    <citation type="journal article" date="2022" name="bioRxiv">
        <title>Sequencing and chromosome-scale assembly of the giantPleurodeles waltlgenome.</title>
        <authorList>
            <person name="Brown T."/>
            <person name="Elewa A."/>
            <person name="Iarovenko S."/>
            <person name="Subramanian E."/>
            <person name="Araus A.J."/>
            <person name="Petzold A."/>
            <person name="Susuki M."/>
            <person name="Suzuki K.-i.T."/>
            <person name="Hayashi T."/>
            <person name="Toyoda A."/>
            <person name="Oliveira C."/>
            <person name="Osipova E."/>
            <person name="Leigh N.D."/>
            <person name="Simon A."/>
            <person name="Yun M.H."/>
        </authorList>
    </citation>
    <scope>NUCLEOTIDE SEQUENCE</scope>
    <source>
        <strain evidence="2">20211129_DDA</strain>
        <tissue evidence="2">Liver</tissue>
    </source>
</reference>
<feature type="region of interest" description="Disordered" evidence="1">
    <location>
        <begin position="1"/>
        <end position="33"/>
    </location>
</feature>
<dbReference type="Proteomes" id="UP001066276">
    <property type="component" value="Chromosome 6"/>
</dbReference>
<keyword evidence="3" id="KW-1185">Reference proteome</keyword>
<name>A0AAV7QFZ1_PLEWA</name>
<feature type="compositionally biased region" description="Basic residues" evidence="1">
    <location>
        <begin position="12"/>
        <end position="23"/>
    </location>
</feature>
<organism evidence="2 3">
    <name type="scientific">Pleurodeles waltl</name>
    <name type="common">Iberian ribbed newt</name>
    <dbReference type="NCBI Taxonomy" id="8319"/>
    <lineage>
        <taxon>Eukaryota</taxon>
        <taxon>Metazoa</taxon>
        <taxon>Chordata</taxon>
        <taxon>Craniata</taxon>
        <taxon>Vertebrata</taxon>
        <taxon>Euteleostomi</taxon>
        <taxon>Amphibia</taxon>
        <taxon>Batrachia</taxon>
        <taxon>Caudata</taxon>
        <taxon>Salamandroidea</taxon>
        <taxon>Salamandridae</taxon>
        <taxon>Pleurodelinae</taxon>
        <taxon>Pleurodeles</taxon>
    </lineage>
</organism>
<evidence type="ECO:0000313" key="2">
    <source>
        <dbReference type="EMBL" id="KAJ1137203.1"/>
    </source>
</evidence>
<evidence type="ECO:0000313" key="3">
    <source>
        <dbReference type="Proteomes" id="UP001066276"/>
    </source>
</evidence>
<dbReference type="EMBL" id="JANPWB010000010">
    <property type="protein sequence ID" value="KAJ1137203.1"/>
    <property type="molecule type" value="Genomic_DNA"/>
</dbReference>
<evidence type="ECO:0000256" key="1">
    <source>
        <dbReference type="SAM" id="MobiDB-lite"/>
    </source>
</evidence>
<comment type="caution">
    <text evidence="2">The sequence shown here is derived from an EMBL/GenBank/DDBJ whole genome shotgun (WGS) entry which is preliminary data.</text>
</comment>
<gene>
    <name evidence="2" type="ORF">NDU88_003616</name>
</gene>
<dbReference type="AlphaFoldDB" id="A0AAV7QFZ1"/>
<sequence>MCRPSPDSHLGHPQRRPARRAKKGQAEVQTVAKADAGRNALAIGRSDLGIRGRPSRSLRFPSGSGRPPSLAPIEPGVDPSWSCQIS</sequence>
<accession>A0AAV7QFZ1</accession>
<proteinExistence type="predicted"/>
<protein>
    <submittedName>
        <fullName evidence="2">Uncharacterized protein</fullName>
    </submittedName>
</protein>